<dbReference type="Proteomes" id="UP000279833">
    <property type="component" value="Unassembled WGS sequence"/>
</dbReference>
<dbReference type="EMBL" id="UZAK01012033">
    <property type="protein sequence ID" value="VDP00849.1"/>
    <property type="molecule type" value="Genomic_DNA"/>
</dbReference>
<feature type="compositionally biased region" description="Basic and acidic residues" evidence="1">
    <location>
        <begin position="200"/>
        <end position="214"/>
    </location>
</feature>
<protein>
    <submittedName>
        <fullName evidence="4">DUF4201 domain-containing protein</fullName>
    </submittedName>
</protein>
<evidence type="ECO:0000313" key="3">
    <source>
        <dbReference type="Proteomes" id="UP000279833"/>
    </source>
</evidence>
<reference evidence="2 3" key="2">
    <citation type="submission" date="2018-11" db="EMBL/GenBank/DDBJ databases">
        <authorList>
            <consortium name="Pathogen Informatics"/>
        </authorList>
    </citation>
    <scope>NUCLEOTIDE SEQUENCE [LARGE SCALE GENOMIC DNA]</scope>
    <source>
        <strain evidence="2">Dakar</strain>
        <strain evidence="3">Dakar, Senegal</strain>
    </source>
</reference>
<dbReference type="AlphaFoldDB" id="A0A183JTR6"/>
<organism evidence="4">
    <name type="scientific">Schistosoma curassoni</name>
    <dbReference type="NCBI Taxonomy" id="6186"/>
    <lineage>
        <taxon>Eukaryota</taxon>
        <taxon>Metazoa</taxon>
        <taxon>Spiralia</taxon>
        <taxon>Lophotrochozoa</taxon>
        <taxon>Platyhelminthes</taxon>
        <taxon>Trematoda</taxon>
        <taxon>Digenea</taxon>
        <taxon>Strigeidida</taxon>
        <taxon>Schistosomatoidea</taxon>
        <taxon>Schistosomatidae</taxon>
        <taxon>Schistosoma</taxon>
    </lineage>
</organism>
<proteinExistence type="predicted"/>
<evidence type="ECO:0000313" key="4">
    <source>
        <dbReference type="WBParaSite" id="SCUD_0000610601-mRNA-1"/>
    </source>
</evidence>
<evidence type="ECO:0000313" key="2">
    <source>
        <dbReference type="EMBL" id="VDP00849.1"/>
    </source>
</evidence>
<dbReference type="WBParaSite" id="SCUD_0000610601-mRNA-1">
    <property type="protein sequence ID" value="SCUD_0000610601-mRNA-1"/>
    <property type="gene ID" value="SCUD_0000610601"/>
</dbReference>
<reference evidence="4" key="1">
    <citation type="submission" date="2016-06" db="UniProtKB">
        <authorList>
            <consortium name="WormBaseParasite"/>
        </authorList>
    </citation>
    <scope>IDENTIFICATION</scope>
</reference>
<evidence type="ECO:0000256" key="1">
    <source>
        <dbReference type="SAM" id="MobiDB-lite"/>
    </source>
</evidence>
<keyword evidence="3" id="KW-1185">Reference proteome</keyword>
<dbReference type="STRING" id="6186.A0A183JTR6"/>
<accession>A0A183JTR6</accession>
<sequence length="214" mass="25320">YNAAFLRDADKLNEFKIVLNNRFEALQDLIEEETNMEKNGEGSNKHELQHTWRCCGREKHHQKEWISIGTVGTIQEVRDKKTVINHSRTRSEKVKGQVEYTEANKRVKRSIIGDRRKYMEDLATTAEKAVREVSMRQLYDTTKKLSRECSEPEQSVEEEIRKRHEMDKTYVAEIIKLHYEVSHNLKSVGRKEKRQTKNALHQELESDMERMTNT</sequence>
<name>A0A183JTR6_9TREM</name>
<gene>
    <name evidence="2" type="ORF">SCUD_LOCUS6106</name>
</gene>
<feature type="region of interest" description="Disordered" evidence="1">
    <location>
        <begin position="187"/>
        <end position="214"/>
    </location>
</feature>